<reference evidence="1 2" key="1">
    <citation type="submission" date="2024-01" db="EMBL/GenBank/DDBJ databases">
        <title>The genomes of 5 underutilized Papilionoideae crops provide insights into root nodulation and disease resistanc.</title>
        <authorList>
            <person name="Jiang F."/>
        </authorList>
    </citation>
    <scope>NUCLEOTIDE SEQUENCE [LARGE SCALE GENOMIC DNA]</scope>
    <source>
        <strain evidence="1">LVBAO_FW01</strain>
        <tissue evidence="1">Leaves</tissue>
    </source>
</reference>
<accession>A0AAN9L8C3</accession>
<gene>
    <name evidence="1" type="ORF">VNO77_25230</name>
</gene>
<keyword evidence="2" id="KW-1185">Reference proteome</keyword>
<dbReference type="Proteomes" id="UP001367508">
    <property type="component" value="Unassembled WGS sequence"/>
</dbReference>
<evidence type="ECO:0000313" key="2">
    <source>
        <dbReference type="Proteomes" id="UP001367508"/>
    </source>
</evidence>
<name>A0AAN9L8C3_CANGL</name>
<organism evidence="1 2">
    <name type="scientific">Canavalia gladiata</name>
    <name type="common">Sword bean</name>
    <name type="synonym">Dolichos gladiatus</name>
    <dbReference type="NCBI Taxonomy" id="3824"/>
    <lineage>
        <taxon>Eukaryota</taxon>
        <taxon>Viridiplantae</taxon>
        <taxon>Streptophyta</taxon>
        <taxon>Embryophyta</taxon>
        <taxon>Tracheophyta</taxon>
        <taxon>Spermatophyta</taxon>
        <taxon>Magnoliopsida</taxon>
        <taxon>eudicotyledons</taxon>
        <taxon>Gunneridae</taxon>
        <taxon>Pentapetalae</taxon>
        <taxon>rosids</taxon>
        <taxon>fabids</taxon>
        <taxon>Fabales</taxon>
        <taxon>Fabaceae</taxon>
        <taxon>Papilionoideae</taxon>
        <taxon>50 kb inversion clade</taxon>
        <taxon>NPAAA clade</taxon>
        <taxon>indigoferoid/millettioid clade</taxon>
        <taxon>Phaseoleae</taxon>
        <taxon>Canavalia</taxon>
    </lineage>
</organism>
<dbReference type="AlphaFoldDB" id="A0AAN9L8C3"/>
<dbReference type="EMBL" id="JAYMYQ010000005">
    <property type="protein sequence ID" value="KAK7331021.1"/>
    <property type="molecule type" value="Genomic_DNA"/>
</dbReference>
<evidence type="ECO:0000313" key="1">
    <source>
        <dbReference type="EMBL" id="KAK7331021.1"/>
    </source>
</evidence>
<proteinExistence type="predicted"/>
<sequence length="99" mass="11122">MGWLLKNVALRSSVENWVLNSQLCSLFTYVMDCYTTKRSEDKSENKALGTSAKMKLPILGLAWSKIRADQSSICSVFGQNFSTTIGFPNRVLELLELLN</sequence>
<protein>
    <submittedName>
        <fullName evidence="1">Uncharacterized protein</fullName>
    </submittedName>
</protein>
<comment type="caution">
    <text evidence="1">The sequence shown here is derived from an EMBL/GenBank/DDBJ whole genome shotgun (WGS) entry which is preliminary data.</text>
</comment>